<protein>
    <submittedName>
        <fullName evidence="1">Uncharacterized protein</fullName>
    </submittedName>
</protein>
<sequence>MLEIANTRHLPQDLPAAPTELGRPGRVDTIERKVGLSVVSCRAVFHVGNGLGSNRMAVCVCVCVCGAFQVATRFSPASPLTEMCSLCVYSVDDVVGVDLVSFGFCVCRRPTPADTTRRLLLARDVSIHSKPLRLNPRVWVFVKGTASMPVGSSRCSASFRCVQPVTARVEGGRSWATEYSPPAALADSRDAEVCSYTFIMSLLGRCSAQESILIGIFTGLATTDAHHPFLHPVPKTACSASAKGLTAERRREDVVWSEALFSFCLRKEDYKRLGSRVVAASNRYFVEKTKFSSSRLPISLSAHLVAEVKAFCDPLNSLSASGYATSRLEPRHWSPGVYENCGTYIYRWELE</sequence>
<proteinExistence type="predicted"/>
<reference evidence="1" key="1">
    <citation type="submission" date="2018-11" db="EMBL/GenBank/DDBJ databases">
        <authorList>
            <consortium name="Pathogen Informatics"/>
        </authorList>
    </citation>
    <scope>NUCLEOTIDE SEQUENCE</scope>
</reference>
<name>A0A448XIV1_9PLAT</name>
<dbReference type="Proteomes" id="UP000784294">
    <property type="component" value="Unassembled WGS sequence"/>
</dbReference>
<evidence type="ECO:0000313" key="2">
    <source>
        <dbReference type="Proteomes" id="UP000784294"/>
    </source>
</evidence>
<dbReference type="EMBL" id="CAAALY010255762">
    <property type="protein sequence ID" value="VEL37711.1"/>
    <property type="molecule type" value="Genomic_DNA"/>
</dbReference>
<keyword evidence="2" id="KW-1185">Reference proteome</keyword>
<organism evidence="1 2">
    <name type="scientific">Protopolystoma xenopodis</name>
    <dbReference type="NCBI Taxonomy" id="117903"/>
    <lineage>
        <taxon>Eukaryota</taxon>
        <taxon>Metazoa</taxon>
        <taxon>Spiralia</taxon>
        <taxon>Lophotrochozoa</taxon>
        <taxon>Platyhelminthes</taxon>
        <taxon>Monogenea</taxon>
        <taxon>Polyopisthocotylea</taxon>
        <taxon>Polystomatidea</taxon>
        <taxon>Polystomatidae</taxon>
        <taxon>Protopolystoma</taxon>
    </lineage>
</organism>
<accession>A0A448XIV1</accession>
<gene>
    <name evidence="1" type="ORF">PXEA_LOCUS31151</name>
</gene>
<dbReference type="AlphaFoldDB" id="A0A448XIV1"/>
<evidence type="ECO:0000313" key="1">
    <source>
        <dbReference type="EMBL" id="VEL37711.1"/>
    </source>
</evidence>
<comment type="caution">
    <text evidence="1">The sequence shown here is derived from an EMBL/GenBank/DDBJ whole genome shotgun (WGS) entry which is preliminary data.</text>
</comment>